<dbReference type="AlphaFoldDB" id="A0A699Z3C3"/>
<reference evidence="1 2" key="1">
    <citation type="submission" date="2020-02" db="EMBL/GenBank/DDBJ databases">
        <title>Draft genome sequence of Haematococcus lacustris strain NIES-144.</title>
        <authorList>
            <person name="Morimoto D."/>
            <person name="Nakagawa S."/>
            <person name="Yoshida T."/>
            <person name="Sawayama S."/>
        </authorList>
    </citation>
    <scope>NUCLEOTIDE SEQUENCE [LARGE SCALE GENOMIC DNA]</scope>
    <source>
        <strain evidence="1 2">NIES-144</strain>
    </source>
</reference>
<accession>A0A699Z3C3</accession>
<name>A0A699Z3C3_HAELA</name>
<proteinExistence type="predicted"/>
<comment type="caution">
    <text evidence="1">The sequence shown here is derived from an EMBL/GenBank/DDBJ whole genome shotgun (WGS) entry which is preliminary data.</text>
</comment>
<protein>
    <submittedName>
        <fullName evidence="1">Lipase_3 domain-containing protein</fullName>
    </submittedName>
</protein>
<feature type="non-terminal residue" evidence="1">
    <location>
        <position position="1"/>
    </location>
</feature>
<evidence type="ECO:0000313" key="1">
    <source>
        <dbReference type="EMBL" id="GFH13766.1"/>
    </source>
</evidence>
<evidence type="ECO:0000313" key="2">
    <source>
        <dbReference type="Proteomes" id="UP000485058"/>
    </source>
</evidence>
<feature type="non-terminal residue" evidence="1">
    <location>
        <position position="126"/>
    </location>
</feature>
<sequence length="126" mass="13173">MPAAFAPDLTRPPGAVVAHAGIAGLALDLYNQLLPHLQEGMEGEEGGGALGLVLAARCCLNRHWRPRAIGVQTFGSPSVLAHRDGGGGDKVLQVLGLLSSAVRSFVLEHDPVPKAFITADPTYLML</sequence>
<dbReference type="Proteomes" id="UP000485058">
    <property type="component" value="Unassembled WGS sequence"/>
</dbReference>
<dbReference type="EMBL" id="BLLF01000650">
    <property type="protein sequence ID" value="GFH13766.1"/>
    <property type="molecule type" value="Genomic_DNA"/>
</dbReference>
<keyword evidence="2" id="KW-1185">Reference proteome</keyword>
<gene>
    <name evidence="1" type="ORF">HaLaN_09711</name>
</gene>
<organism evidence="1 2">
    <name type="scientific">Haematococcus lacustris</name>
    <name type="common">Green alga</name>
    <name type="synonym">Haematococcus pluvialis</name>
    <dbReference type="NCBI Taxonomy" id="44745"/>
    <lineage>
        <taxon>Eukaryota</taxon>
        <taxon>Viridiplantae</taxon>
        <taxon>Chlorophyta</taxon>
        <taxon>core chlorophytes</taxon>
        <taxon>Chlorophyceae</taxon>
        <taxon>CS clade</taxon>
        <taxon>Chlamydomonadales</taxon>
        <taxon>Haematococcaceae</taxon>
        <taxon>Haematococcus</taxon>
    </lineage>
</organism>